<gene>
    <name evidence="3" type="ORF">JMN32_15070</name>
</gene>
<sequence length="656" mass="75023">MEIKEIKAQLSITTVLQHYNLQPTGKGALQCPFHETKPGSRKKTLQVYTDTNRYQCFHKDCSAGNGDVIDFIMYMETKSATVNTSADRHEAIQKAKALLGVKAPKSKDTQDAHSDVCPGPTGASGTPRHPEELGSGVTFTIINKEQLHYRDGSLEITVLGGIRLEGLDRMRCTLKLASATQPHRPALRHTLDLYNDDQLQKLTRKAATHLELGTSKITTSLYQLLDHLENYRLEANARQEEKPRTPEPSPEARQQALNFLQHPDLMERTNTLLGQSGITGEDTNRQILWLVYGSRKRPKPLHVICLGASGTGKTYLQEKVARFIPESEKFTFTASSENAFYYLEPYDLCHKVVLVEDMDGAQSLLYPLRELQTKQWISKVVPIKDSQGNIKTRKLEVYGPISLSGTTTHESLYEDNANRCLLLHLDTTHRQQESIMDYQRKQSAGKIDTIAEHKATQLLQNIQQVLAPIKIVNPYAEHLRIPGQCFKPLRTHEHYLQFIETVTWYHQYQRPEQADPETGEVYINTTLEDIAIANKLLKDILLTKSDELPQALRHFFEQLKNWLRSQNQESFYSKTLRTHFRTYPMKINRYIRTLEQYGYLQKTGGNRKQGYEYEITDWEDYTRLQAGVNILDELLKKLKSTKTKAGGKYNTSITTV</sequence>
<dbReference type="AlphaFoldDB" id="A0A937G034"/>
<feature type="compositionally biased region" description="Basic and acidic residues" evidence="1">
    <location>
        <begin position="105"/>
        <end position="114"/>
    </location>
</feature>
<dbReference type="GO" id="GO:0003677">
    <property type="term" value="F:DNA binding"/>
    <property type="evidence" value="ECO:0007669"/>
    <property type="project" value="InterPro"/>
</dbReference>
<dbReference type="Gene3D" id="3.90.580.10">
    <property type="entry name" value="Zinc finger, CHC2-type domain"/>
    <property type="match status" value="1"/>
</dbReference>
<dbReference type="GO" id="GO:0006260">
    <property type="term" value="P:DNA replication"/>
    <property type="evidence" value="ECO:0007669"/>
    <property type="project" value="InterPro"/>
</dbReference>
<dbReference type="InterPro" id="IPR036977">
    <property type="entry name" value="DNA_primase_Znf_CHC2"/>
</dbReference>
<proteinExistence type="predicted"/>
<dbReference type="SUPFAM" id="SSF52540">
    <property type="entry name" value="P-loop containing nucleoside triphosphate hydrolases"/>
    <property type="match status" value="1"/>
</dbReference>
<keyword evidence="4" id="KW-1185">Reference proteome</keyword>
<reference evidence="3" key="1">
    <citation type="submission" date="2021-01" db="EMBL/GenBank/DDBJ databases">
        <title>Fulvivirga kasyanovii gen. nov., sp nov., a novel member of the phylum Bacteroidetes isolated from seawater in a mussel farm.</title>
        <authorList>
            <person name="Zhao L.-H."/>
            <person name="Wang Z.-J."/>
        </authorList>
    </citation>
    <scope>NUCLEOTIDE SEQUENCE</scope>
    <source>
        <strain evidence="3">29W222</strain>
    </source>
</reference>
<dbReference type="Pfam" id="PF01807">
    <property type="entry name" value="Zn_ribbon_DnaG"/>
    <property type="match status" value="1"/>
</dbReference>
<name>A0A937G034_9BACT</name>
<dbReference type="InterPro" id="IPR027417">
    <property type="entry name" value="P-loop_NTPase"/>
</dbReference>
<evidence type="ECO:0000256" key="1">
    <source>
        <dbReference type="SAM" id="MobiDB-lite"/>
    </source>
</evidence>
<dbReference type="Proteomes" id="UP000614216">
    <property type="component" value="Unassembled WGS sequence"/>
</dbReference>
<comment type="caution">
    <text evidence="3">The sequence shown here is derived from an EMBL/GenBank/DDBJ whole genome shotgun (WGS) entry which is preliminary data.</text>
</comment>
<protein>
    <recommendedName>
        <fullName evidence="2">Zinc finger CHC2-type domain-containing protein</fullName>
    </recommendedName>
</protein>
<dbReference type="InterPro" id="IPR002694">
    <property type="entry name" value="Znf_CHC2"/>
</dbReference>
<organism evidence="3 4">
    <name type="scientific">Fulvivirga marina</name>
    <dbReference type="NCBI Taxonomy" id="2494733"/>
    <lineage>
        <taxon>Bacteria</taxon>
        <taxon>Pseudomonadati</taxon>
        <taxon>Bacteroidota</taxon>
        <taxon>Cytophagia</taxon>
        <taxon>Cytophagales</taxon>
        <taxon>Fulvivirgaceae</taxon>
        <taxon>Fulvivirga</taxon>
    </lineage>
</organism>
<dbReference type="SUPFAM" id="SSF57783">
    <property type="entry name" value="Zinc beta-ribbon"/>
    <property type="match status" value="1"/>
</dbReference>
<dbReference type="RefSeq" id="WP_202857177.1">
    <property type="nucleotide sequence ID" value="NZ_JAEUGD010000049.1"/>
</dbReference>
<dbReference type="EMBL" id="JAEUGD010000049">
    <property type="protein sequence ID" value="MBL6447638.1"/>
    <property type="molecule type" value="Genomic_DNA"/>
</dbReference>
<dbReference type="GO" id="GO:0003899">
    <property type="term" value="F:DNA-directed RNA polymerase activity"/>
    <property type="evidence" value="ECO:0007669"/>
    <property type="project" value="InterPro"/>
</dbReference>
<feature type="domain" description="Zinc finger CHC2-type" evidence="2">
    <location>
        <begin position="3"/>
        <end position="79"/>
    </location>
</feature>
<evidence type="ECO:0000313" key="4">
    <source>
        <dbReference type="Proteomes" id="UP000614216"/>
    </source>
</evidence>
<evidence type="ECO:0000313" key="3">
    <source>
        <dbReference type="EMBL" id="MBL6447638.1"/>
    </source>
</evidence>
<evidence type="ECO:0000259" key="2">
    <source>
        <dbReference type="Pfam" id="PF01807"/>
    </source>
</evidence>
<accession>A0A937G034</accession>
<feature type="region of interest" description="Disordered" evidence="1">
    <location>
        <begin position="103"/>
        <end position="133"/>
    </location>
</feature>
<dbReference type="GO" id="GO:0008270">
    <property type="term" value="F:zinc ion binding"/>
    <property type="evidence" value="ECO:0007669"/>
    <property type="project" value="InterPro"/>
</dbReference>